<protein>
    <submittedName>
        <fullName evidence="1">Uncharacterized protein</fullName>
    </submittedName>
</protein>
<dbReference type="EMBL" id="VSRR010065436">
    <property type="protein sequence ID" value="MPC84438.1"/>
    <property type="molecule type" value="Genomic_DNA"/>
</dbReference>
<comment type="caution">
    <text evidence="1">The sequence shown here is derived from an EMBL/GenBank/DDBJ whole genome shotgun (WGS) entry which is preliminary data.</text>
</comment>
<dbReference type="Proteomes" id="UP000324222">
    <property type="component" value="Unassembled WGS sequence"/>
</dbReference>
<dbReference type="AlphaFoldDB" id="A0A5B7IUV7"/>
<keyword evidence="2" id="KW-1185">Reference proteome</keyword>
<proteinExistence type="predicted"/>
<organism evidence="1 2">
    <name type="scientific">Portunus trituberculatus</name>
    <name type="common">Swimming crab</name>
    <name type="synonym">Neptunus trituberculatus</name>
    <dbReference type="NCBI Taxonomy" id="210409"/>
    <lineage>
        <taxon>Eukaryota</taxon>
        <taxon>Metazoa</taxon>
        <taxon>Ecdysozoa</taxon>
        <taxon>Arthropoda</taxon>
        <taxon>Crustacea</taxon>
        <taxon>Multicrustacea</taxon>
        <taxon>Malacostraca</taxon>
        <taxon>Eumalacostraca</taxon>
        <taxon>Eucarida</taxon>
        <taxon>Decapoda</taxon>
        <taxon>Pleocyemata</taxon>
        <taxon>Brachyura</taxon>
        <taxon>Eubrachyura</taxon>
        <taxon>Portunoidea</taxon>
        <taxon>Portunidae</taxon>
        <taxon>Portuninae</taxon>
        <taxon>Portunus</taxon>
    </lineage>
</organism>
<gene>
    <name evidence="1" type="ORF">E2C01_079176</name>
</gene>
<evidence type="ECO:0000313" key="2">
    <source>
        <dbReference type="Proteomes" id="UP000324222"/>
    </source>
</evidence>
<sequence length="99" mass="11383">MLLYPCFPLPPGPVIIIIHLPPLHRRRCFDHFTIFHLTLPPRPAAHRRPYLITLSQKLQGLPVAYTSPCHRPLLRLPDPSSCAAVNHSLLTFQPTYMRE</sequence>
<accession>A0A5B7IUV7</accession>
<reference evidence="1" key="1">
    <citation type="submission" date="2019-05" db="EMBL/GenBank/DDBJ databases">
        <title>Another draft genome of Portunus trituberculatus and its Hox gene families provides insights of decapod evolution.</title>
        <authorList>
            <person name="Jeong J.-H."/>
            <person name="Song I."/>
            <person name="Kim S."/>
            <person name="Choi T."/>
            <person name="Kim D."/>
            <person name="Ryu S."/>
            <person name="Kim W."/>
        </authorList>
    </citation>
    <scope>NUCLEOTIDE SEQUENCE [LARGE SCALE GENOMIC DNA]</scope>
    <source>
        <tissue evidence="1">Muscle</tissue>
    </source>
</reference>
<name>A0A5B7IUV7_PORTR</name>
<evidence type="ECO:0000313" key="1">
    <source>
        <dbReference type="EMBL" id="MPC84438.1"/>
    </source>
</evidence>